<organism evidence="2 3">
    <name type="scientific">Rhynchophorus ferrugineus</name>
    <name type="common">Red palm weevil</name>
    <name type="synonym">Curculio ferrugineus</name>
    <dbReference type="NCBI Taxonomy" id="354439"/>
    <lineage>
        <taxon>Eukaryota</taxon>
        <taxon>Metazoa</taxon>
        <taxon>Ecdysozoa</taxon>
        <taxon>Arthropoda</taxon>
        <taxon>Hexapoda</taxon>
        <taxon>Insecta</taxon>
        <taxon>Pterygota</taxon>
        <taxon>Neoptera</taxon>
        <taxon>Endopterygota</taxon>
        <taxon>Coleoptera</taxon>
        <taxon>Polyphaga</taxon>
        <taxon>Cucujiformia</taxon>
        <taxon>Curculionidae</taxon>
        <taxon>Dryophthorinae</taxon>
        <taxon>Rhynchophorus</taxon>
    </lineage>
</organism>
<keyword evidence="3" id="KW-1185">Reference proteome</keyword>
<sequence>MAVLVAEKQKRNLEQDYLIFRIMIPRTLVVVLFTISAIYAFPQQQITPSYTYGVAPVESVEHSSVPAGPLENLSDVLNTKVEQAINAKAVNFVTPFPESGRKTAVLESASKESLPIQLDMKYGNLQQFVSNIFNPQPIVDNIQEHEKYGNDGGKGRAIGNFLVGAFEGVSNAINAAVDVPFQTAKTIGKKITNSLNQIGGKLVGLAK</sequence>
<reference evidence="2" key="1">
    <citation type="submission" date="2020-08" db="EMBL/GenBank/DDBJ databases">
        <title>Genome sequencing and assembly of the red palm weevil Rhynchophorus ferrugineus.</title>
        <authorList>
            <person name="Dias G.B."/>
            <person name="Bergman C.M."/>
            <person name="Manee M."/>
        </authorList>
    </citation>
    <scope>NUCLEOTIDE SEQUENCE</scope>
    <source>
        <strain evidence="2">AA-2017</strain>
        <tissue evidence="2">Whole larva</tissue>
    </source>
</reference>
<keyword evidence="1" id="KW-0812">Transmembrane</keyword>
<proteinExistence type="predicted"/>
<dbReference type="AlphaFoldDB" id="A0A834IJE3"/>
<protein>
    <submittedName>
        <fullName evidence="2">Uncharacterized protein</fullName>
    </submittedName>
</protein>
<evidence type="ECO:0000313" key="2">
    <source>
        <dbReference type="EMBL" id="KAF7280267.1"/>
    </source>
</evidence>
<evidence type="ECO:0000256" key="1">
    <source>
        <dbReference type="SAM" id="Phobius"/>
    </source>
</evidence>
<feature type="transmembrane region" description="Helical" evidence="1">
    <location>
        <begin position="18"/>
        <end position="41"/>
    </location>
</feature>
<dbReference type="Proteomes" id="UP000625711">
    <property type="component" value="Unassembled WGS sequence"/>
</dbReference>
<accession>A0A834IJE3</accession>
<evidence type="ECO:0000313" key="3">
    <source>
        <dbReference type="Proteomes" id="UP000625711"/>
    </source>
</evidence>
<gene>
    <name evidence="2" type="ORF">GWI33_006179</name>
</gene>
<keyword evidence="1" id="KW-1133">Transmembrane helix</keyword>
<dbReference type="EMBL" id="JAACXV010000309">
    <property type="protein sequence ID" value="KAF7280267.1"/>
    <property type="molecule type" value="Genomic_DNA"/>
</dbReference>
<comment type="caution">
    <text evidence="2">The sequence shown here is derived from an EMBL/GenBank/DDBJ whole genome shotgun (WGS) entry which is preliminary data.</text>
</comment>
<keyword evidence="1" id="KW-0472">Membrane</keyword>
<name>A0A834IJE3_RHYFE</name>
<dbReference type="OrthoDB" id="6616542at2759"/>